<dbReference type="Proteomes" id="UP001066276">
    <property type="component" value="Chromosome 6"/>
</dbReference>
<keyword evidence="2" id="KW-1185">Reference proteome</keyword>
<protein>
    <submittedName>
        <fullName evidence="1">Uncharacterized protein</fullName>
    </submittedName>
</protein>
<comment type="caution">
    <text evidence="1">The sequence shown here is derived from an EMBL/GenBank/DDBJ whole genome shotgun (WGS) entry which is preliminary data.</text>
</comment>
<reference evidence="1" key="1">
    <citation type="journal article" date="2022" name="bioRxiv">
        <title>Sequencing and chromosome-scale assembly of the giantPleurodeles waltlgenome.</title>
        <authorList>
            <person name="Brown T."/>
            <person name="Elewa A."/>
            <person name="Iarovenko S."/>
            <person name="Subramanian E."/>
            <person name="Araus A.J."/>
            <person name="Petzold A."/>
            <person name="Susuki M."/>
            <person name="Suzuki K.-i.T."/>
            <person name="Hayashi T."/>
            <person name="Toyoda A."/>
            <person name="Oliveira C."/>
            <person name="Osipova E."/>
            <person name="Leigh N.D."/>
            <person name="Simon A."/>
            <person name="Yun M.H."/>
        </authorList>
    </citation>
    <scope>NUCLEOTIDE SEQUENCE</scope>
    <source>
        <strain evidence="1">20211129_DDA</strain>
        <tissue evidence="1">Liver</tissue>
    </source>
</reference>
<organism evidence="1 2">
    <name type="scientific">Pleurodeles waltl</name>
    <name type="common">Iberian ribbed newt</name>
    <dbReference type="NCBI Taxonomy" id="8319"/>
    <lineage>
        <taxon>Eukaryota</taxon>
        <taxon>Metazoa</taxon>
        <taxon>Chordata</taxon>
        <taxon>Craniata</taxon>
        <taxon>Vertebrata</taxon>
        <taxon>Euteleostomi</taxon>
        <taxon>Amphibia</taxon>
        <taxon>Batrachia</taxon>
        <taxon>Caudata</taxon>
        <taxon>Salamandroidea</taxon>
        <taxon>Salamandridae</taxon>
        <taxon>Pleurodelinae</taxon>
        <taxon>Pleurodeles</taxon>
    </lineage>
</organism>
<proteinExistence type="predicted"/>
<evidence type="ECO:0000313" key="2">
    <source>
        <dbReference type="Proteomes" id="UP001066276"/>
    </source>
</evidence>
<sequence length="84" mass="9642">MQERTPQYFREDKGTVASQCILWEAFKMVLRGHAQASIGGIRKERILQCIALEMEIATFEAEVLSVGQPSPEQSHRLQLRQQEL</sequence>
<evidence type="ECO:0000313" key="1">
    <source>
        <dbReference type="EMBL" id="KAJ1144986.1"/>
    </source>
</evidence>
<dbReference type="EMBL" id="JANPWB010000010">
    <property type="protein sequence ID" value="KAJ1144986.1"/>
    <property type="molecule type" value="Genomic_DNA"/>
</dbReference>
<gene>
    <name evidence="1" type="ORF">NDU88_011278</name>
</gene>
<accession>A0AAV7R0Y1</accession>
<name>A0AAV7R0Y1_PLEWA</name>
<dbReference type="AlphaFoldDB" id="A0AAV7R0Y1"/>